<gene>
    <name evidence="2" type="ORF">FHX76_002141</name>
</gene>
<reference evidence="2 3" key="1">
    <citation type="submission" date="2020-02" db="EMBL/GenBank/DDBJ databases">
        <title>Sequencing the genomes of 1000 actinobacteria strains.</title>
        <authorList>
            <person name="Klenk H.-P."/>
        </authorList>
    </citation>
    <scope>NUCLEOTIDE SEQUENCE [LARGE SCALE GENOMIC DNA]</scope>
    <source>
        <strain evidence="2 3">DSM 27960</strain>
    </source>
</reference>
<dbReference type="SUPFAM" id="SSF47413">
    <property type="entry name" value="lambda repressor-like DNA-binding domains"/>
    <property type="match status" value="1"/>
</dbReference>
<dbReference type="SMART" id="SM00530">
    <property type="entry name" value="HTH_XRE"/>
    <property type="match status" value="1"/>
</dbReference>
<dbReference type="Pfam" id="PF01381">
    <property type="entry name" value="HTH_3"/>
    <property type="match status" value="1"/>
</dbReference>
<dbReference type="InterPro" id="IPR010982">
    <property type="entry name" value="Lambda_DNA-bd_dom_sf"/>
</dbReference>
<dbReference type="PROSITE" id="PS50943">
    <property type="entry name" value="HTH_CROC1"/>
    <property type="match status" value="1"/>
</dbReference>
<dbReference type="InterPro" id="IPR001387">
    <property type="entry name" value="Cro/C1-type_HTH"/>
</dbReference>
<dbReference type="Gene3D" id="1.10.260.40">
    <property type="entry name" value="lambda repressor-like DNA-binding domains"/>
    <property type="match status" value="1"/>
</dbReference>
<dbReference type="RefSeq" id="WP_167150646.1">
    <property type="nucleotide sequence ID" value="NZ_JAAMOX010000002.1"/>
</dbReference>
<sequence>MTTTKMSATTPTERAELAKQIKALRQSAGMSKKLLAHEAQISRQTLDNIENGVTSPQAGVLERILNTLGVSTETIGFDSETDLWLTMIGTLIEQLPTEVRAQSIDRVVRSLAHDIKNASVNVTPVGQDAVVTPLHSRVDDFEEASDDEVAEALSLPFAALNRDGIINEQEASPDA</sequence>
<proteinExistence type="predicted"/>
<dbReference type="Proteomes" id="UP000541033">
    <property type="component" value="Unassembled WGS sequence"/>
</dbReference>
<comment type="caution">
    <text evidence="2">The sequence shown here is derived from an EMBL/GenBank/DDBJ whole genome shotgun (WGS) entry which is preliminary data.</text>
</comment>
<dbReference type="GO" id="GO:0003677">
    <property type="term" value="F:DNA binding"/>
    <property type="evidence" value="ECO:0007669"/>
    <property type="project" value="InterPro"/>
</dbReference>
<evidence type="ECO:0000313" key="2">
    <source>
        <dbReference type="EMBL" id="NIH54245.1"/>
    </source>
</evidence>
<evidence type="ECO:0000313" key="3">
    <source>
        <dbReference type="Proteomes" id="UP000541033"/>
    </source>
</evidence>
<dbReference type="EMBL" id="JAAMOX010000002">
    <property type="protein sequence ID" value="NIH54245.1"/>
    <property type="molecule type" value="Genomic_DNA"/>
</dbReference>
<name>A0A7X5R2M1_9MICO</name>
<feature type="domain" description="HTH cro/C1-type" evidence="1">
    <location>
        <begin position="21"/>
        <end position="75"/>
    </location>
</feature>
<keyword evidence="3" id="KW-1185">Reference proteome</keyword>
<protein>
    <submittedName>
        <fullName evidence="2">Transcriptional regulator with XRE-family HTH domain</fullName>
    </submittedName>
</protein>
<dbReference type="CDD" id="cd00093">
    <property type="entry name" value="HTH_XRE"/>
    <property type="match status" value="1"/>
</dbReference>
<organism evidence="2 3">
    <name type="scientific">Lysinibacter cavernae</name>
    <dbReference type="NCBI Taxonomy" id="1640652"/>
    <lineage>
        <taxon>Bacteria</taxon>
        <taxon>Bacillati</taxon>
        <taxon>Actinomycetota</taxon>
        <taxon>Actinomycetes</taxon>
        <taxon>Micrococcales</taxon>
        <taxon>Microbacteriaceae</taxon>
        <taxon>Lysinibacter</taxon>
    </lineage>
</organism>
<evidence type="ECO:0000259" key="1">
    <source>
        <dbReference type="PROSITE" id="PS50943"/>
    </source>
</evidence>
<accession>A0A7X5R2M1</accession>
<dbReference type="AlphaFoldDB" id="A0A7X5R2M1"/>